<evidence type="ECO:0000313" key="2">
    <source>
        <dbReference type="Proteomes" id="UP001145021"/>
    </source>
</evidence>
<dbReference type="EMBL" id="JANBOH010000182">
    <property type="protein sequence ID" value="KAJ1644222.1"/>
    <property type="molecule type" value="Genomic_DNA"/>
</dbReference>
<organism evidence="1 2">
    <name type="scientific">Coemansia asiatica</name>
    <dbReference type="NCBI Taxonomy" id="1052880"/>
    <lineage>
        <taxon>Eukaryota</taxon>
        <taxon>Fungi</taxon>
        <taxon>Fungi incertae sedis</taxon>
        <taxon>Zoopagomycota</taxon>
        <taxon>Kickxellomycotina</taxon>
        <taxon>Kickxellomycetes</taxon>
        <taxon>Kickxellales</taxon>
        <taxon>Kickxellaceae</taxon>
        <taxon>Coemansia</taxon>
    </lineage>
</organism>
<dbReference type="InterPro" id="IPR016024">
    <property type="entry name" value="ARM-type_fold"/>
</dbReference>
<comment type="caution">
    <text evidence="1">The sequence shown here is derived from an EMBL/GenBank/DDBJ whole genome shotgun (WGS) entry which is preliminary data.</text>
</comment>
<gene>
    <name evidence="1" type="ORF">LPJ64_004074</name>
</gene>
<dbReference type="SUPFAM" id="SSF48371">
    <property type="entry name" value="ARM repeat"/>
    <property type="match status" value="1"/>
</dbReference>
<dbReference type="AlphaFoldDB" id="A0A9W8CI70"/>
<dbReference type="InterPro" id="IPR011989">
    <property type="entry name" value="ARM-like"/>
</dbReference>
<sequence>MSYSSLSSTNSSNSSTSTLYLDSLRTHHTQALVNIVSSNLHCTPINAEALLTSLIELRRHLESPLSCAHSHPATETNAAEVLEHILLCWVCARAAQTDAQNHDVNKAVQTIDQNFDKYAEIPVAAISEAIQCTSYLATMSVGIAAVAKTSIPASLALTLGFVDDHCTLTNAFRALTKLCTKHSVKRPMAGARWESDTGIYAVIDAFSRAQTALGLRNRFDTLANAAFVYTSELVSVDFTLPQTSNSIVSASISSMSSMSSRSTADSLDSFIISQETRQKAIWAERLVTSALALVNALVDAHSALDARLRLRKELLDTALYKCFKLLEQPEFESSRAFKETRRFRRVYAADIRDCGPHSSATFQ</sequence>
<evidence type="ECO:0000313" key="1">
    <source>
        <dbReference type="EMBL" id="KAJ1644222.1"/>
    </source>
</evidence>
<proteinExistence type="predicted"/>
<name>A0A9W8CI70_9FUNG</name>
<dbReference type="Proteomes" id="UP001145021">
    <property type="component" value="Unassembled WGS sequence"/>
</dbReference>
<keyword evidence="2" id="KW-1185">Reference proteome</keyword>
<dbReference type="Gene3D" id="1.25.10.10">
    <property type="entry name" value="Leucine-rich Repeat Variant"/>
    <property type="match status" value="1"/>
</dbReference>
<accession>A0A9W8CI70</accession>
<reference evidence="1" key="1">
    <citation type="submission" date="2022-07" db="EMBL/GenBank/DDBJ databases">
        <title>Phylogenomic reconstructions and comparative analyses of Kickxellomycotina fungi.</title>
        <authorList>
            <person name="Reynolds N.K."/>
            <person name="Stajich J.E."/>
            <person name="Barry K."/>
            <person name="Grigoriev I.V."/>
            <person name="Crous P."/>
            <person name="Smith M.E."/>
        </authorList>
    </citation>
    <scope>NUCLEOTIDE SEQUENCE</scope>
    <source>
        <strain evidence="1">NBRC 105413</strain>
    </source>
</reference>
<protein>
    <submittedName>
        <fullName evidence="1">Uncharacterized protein</fullName>
    </submittedName>
</protein>